<dbReference type="InParanoid" id="H1Z3F7"/>
<gene>
    <name evidence="1" type="ORF">Metlim_0622</name>
</gene>
<protein>
    <submittedName>
        <fullName evidence="1">Uncharacterized protein</fullName>
    </submittedName>
</protein>
<evidence type="ECO:0000313" key="1">
    <source>
        <dbReference type="EMBL" id="EHQ34752.1"/>
    </source>
</evidence>
<accession>H1Z3F7</accession>
<name>H1Z3F7_9EURY</name>
<reference evidence="1 2" key="1">
    <citation type="submission" date="2011-10" db="EMBL/GenBank/DDBJ databases">
        <title>The Improved High-Quality Draft genome of Methanoplanus limicola DSM 2279.</title>
        <authorList>
            <consortium name="US DOE Joint Genome Institute (JGI-PGF)"/>
            <person name="Lucas S."/>
            <person name="Copeland A."/>
            <person name="Lapidus A."/>
            <person name="Glavina del Rio T."/>
            <person name="Dalin E."/>
            <person name="Tice H."/>
            <person name="Bruce D."/>
            <person name="Goodwin L."/>
            <person name="Pitluck S."/>
            <person name="Peters L."/>
            <person name="Mikhailova N."/>
            <person name="Lu M."/>
            <person name="Kyrpides N."/>
            <person name="Mavromatis K."/>
            <person name="Ivanova N."/>
            <person name="Markowitz V."/>
            <person name="Cheng J.-F."/>
            <person name="Hugenholtz P."/>
            <person name="Woyke T."/>
            <person name="Wu D."/>
            <person name="Wirth R."/>
            <person name="Brambilla E.-M."/>
            <person name="Klenk H.-P."/>
            <person name="Eisen J.A."/>
        </authorList>
    </citation>
    <scope>NUCLEOTIDE SEQUENCE [LARGE SCALE GENOMIC DNA]</scope>
    <source>
        <strain evidence="1 2">DSM 2279</strain>
    </source>
</reference>
<dbReference type="AlphaFoldDB" id="H1Z3F7"/>
<dbReference type="RefSeq" id="WP_004076455.1">
    <property type="nucleotide sequence ID" value="NZ_CM001436.1"/>
</dbReference>
<dbReference type="STRING" id="937775.Metlim_0622"/>
<keyword evidence="2" id="KW-1185">Reference proteome</keyword>
<organism evidence="1 2">
    <name type="scientific">Methanoplanus limicola DSM 2279</name>
    <dbReference type="NCBI Taxonomy" id="937775"/>
    <lineage>
        <taxon>Archaea</taxon>
        <taxon>Methanobacteriati</taxon>
        <taxon>Methanobacteriota</taxon>
        <taxon>Stenosarchaea group</taxon>
        <taxon>Methanomicrobia</taxon>
        <taxon>Methanomicrobiales</taxon>
        <taxon>Methanomicrobiaceae</taxon>
        <taxon>Methanoplanus</taxon>
    </lineage>
</organism>
<dbReference type="Proteomes" id="UP000005741">
    <property type="component" value="Chromosome"/>
</dbReference>
<evidence type="ECO:0000313" key="2">
    <source>
        <dbReference type="Proteomes" id="UP000005741"/>
    </source>
</evidence>
<dbReference type="HOGENOM" id="CLU_690044_0_0_2"/>
<sequence>MKKIISIVTLLACIFILSYGFLQYTHFFYPESKKTDNLSEYNPLIIYENYSFSSDDKKTLFIAPDGWGPILVFDSDTSYKQINSIMKKYFNNSNISWRIMYDEIYMNYILHSNDKKINNDIIFFENQSCYNYNPDFISGINVLENPKVTSNGTIAYAFSLICPTDELNDITHNDKFKELEISETTLVYLFPEDGKTINNSNVILNINNLNNNEDSIFALKSNIGIYYPQIFKEKNIELNNSDRLWEPSVYFKYTIPDEEIENILINNIPNGVSLEVQNDNFIYANYYFDYSTGNLTDKLKMLNHFNDIIIYENHYYEELQFKGDNTGKCYYPVTILANEESILKEMDEMGLYLKKTKCADLKCQPSPNENRTNHLNYMNKTYANGNVLFIIKKFCKYCT</sequence>
<proteinExistence type="predicted"/>
<dbReference type="EMBL" id="CM001436">
    <property type="protein sequence ID" value="EHQ34752.1"/>
    <property type="molecule type" value="Genomic_DNA"/>
</dbReference>